<feature type="compositionally biased region" description="Pro residues" evidence="6">
    <location>
        <begin position="535"/>
        <end position="546"/>
    </location>
</feature>
<feature type="compositionally biased region" description="Gly residues" evidence="6">
    <location>
        <begin position="415"/>
        <end position="426"/>
    </location>
</feature>
<keyword evidence="5" id="KW-0539">Nucleus</keyword>
<dbReference type="Proteomes" id="UP000701801">
    <property type="component" value="Unassembled WGS sequence"/>
</dbReference>
<evidence type="ECO:0000256" key="5">
    <source>
        <dbReference type="ARBA" id="ARBA00023242"/>
    </source>
</evidence>
<protein>
    <recommendedName>
        <fullName evidence="9">SNF5-domain-containing protein</fullName>
    </recommendedName>
</protein>
<dbReference type="AlphaFoldDB" id="A0A9N9LFS6"/>
<evidence type="ECO:0000256" key="4">
    <source>
        <dbReference type="ARBA" id="ARBA00023163"/>
    </source>
</evidence>
<reference evidence="7" key="1">
    <citation type="submission" date="2021-07" db="EMBL/GenBank/DDBJ databases">
        <authorList>
            <person name="Durling M."/>
        </authorList>
    </citation>
    <scope>NUCLEOTIDE SEQUENCE</scope>
</reference>
<feature type="compositionally biased region" description="Polar residues" evidence="6">
    <location>
        <begin position="444"/>
        <end position="454"/>
    </location>
</feature>
<organism evidence="7 8">
    <name type="scientific">Hymenoscyphus albidus</name>
    <dbReference type="NCBI Taxonomy" id="595503"/>
    <lineage>
        <taxon>Eukaryota</taxon>
        <taxon>Fungi</taxon>
        <taxon>Dikarya</taxon>
        <taxon>Ascomycota</taxon>
        <taxon>Pezizomycotina</taxon>
        <taxon>Leotiomycetes</taxon>
        <taxon>Helotiales</taxon>
        <taxon>Helotiaceae</taxon>
        <taxon>Hymenoscyphus</taxon>
    </lineage>
</organism>
<evidence type="ECO:0000256" key="1">
    <source>
        <dbReference type="ARBA" id="ARBA00004123"/>
    </source>
</evidence>
<dbReference type="InterPro" id="IPR006939">
    <property type="entry name" value="SNF5"/>
</dbReference>
<evidence type="ECO:0000313" key="8">
    <source>
        <dbReference type="Proteomes" id="UP000701801"/>
    </source>
</evidence>
<comment type="caution">
    <text evidence="7">The sequence shown here is derived from an EMBL/GenBank/DDBJ whole genome shotgun (WGS) entry which is preliminary data.</text>
</comment>
<feature type="compositionally biased region" description="Pro residues" evidence="6">
    <location>
        <begin position="590"/>
        <end position="604"/>
    </location>
</feature>
<feature type="compositionally biased region" description="Basic and acidic residues" evidence="6">
    <location>
        <begin position="690"/>
        <end position="715"/>
    </location>
</feature>
<feature type="region of interest" description="Disordered" evidence="6">
    <location>
        <begin position="526"/>
        <end position="606"/>
    </location>
</feature>
<feature type="region of interest" description="Disordered" evidence="6">
    <location>
        <begin position="682"/>
        <end position="715"/>
    </location>
</feature>
<keyword evidence="4" id="KW-0804">Transcription</keyword>
<dbReference type="PANTHER" id="PTHR10019">
    <property type="entry name" value="SNF5"/>
    <property type="match status" value="1"/>
</dbReference>
<evidence type="ECO:0000256" key="6">
    <source>
        <dbReference type="SAM" id="MobiDB-lite"/>
    </source>
</evidence>
<gene>
    <name evidence="7" type="ORF">HYALB_00001928</name>
</gene>
<feature type="region of interest" description="Disordered" evidence="6">
    <location>
        <begin position="360"/>
        <end position="385"/>
    </location>
</feature>
<sequence length="715" mass="80503">MAPVPQESSEADAAASTNATTATTVLTRRERTKNDLDKYLLDQYTNRELVHSSAILTDQDRRRDEYNHLRAEKDDYRLVRQEYRQWFPASRLHGEGYAGYGNGFTDGPTRLVYPNQKPRLGHRKTAKLRIKRKDMNQQAEQVEELIPIRIEVDWDKIKLRDTFTWNLHDRTVSPEMFAAQLVEDMGLPLPASTPVIEQVLHQLREQLNDFYPQVYIEEDALDPELPYSAYKNEEMRILIKLNITIGPHTLEDKFEWEINNPSNSPEEFAQSMTRELSLSGEFTTAIAHCIREQSQLFTRSLFIVGHPFDGRPLEDADLISSFLPTPLTSVLRPQQQAREFSPYLYEVTEADLDRTEVIYSREQRRQKRSVNRRGGPTLPDLKDRQRTVRTLVVSSVLPGAAEKVEDSRLYKKVGGPSGRGKKGAQGGDLTDSSESEDSSPESPAISNLAATGTARTRGMRGAATQAQQRMANLGRSETPEAMIAHHHETRTSSRRYGGRDAREESVDNSTFIVKLKVGRERLRKFARELRVGKPTPSPQPPPPLPRAPSATASTPVQRPMGPPSTPGTSAQPLQPPTTPATQGQIGRVDAPPPGTSNQPAPPAPDWLTAGLAKLKETYPGDRFESVMKHSAVSTTTGNPVPNPKESTEGIKFMYLPRIRCQDCPGKLYTPGPEMTVENFEVHLKNRQHRERVDSRLAKEKEKEEKEKEKEKEKGA</sequence>
<evidence type="ECO:0000256" key="2">
    <source>
        <dbReference type="ARBA" id="ARBA00010239"/>
    </source>
</evidence>
<comment type="subcellular location">
    <subcellularLocation>
        <location evidence="1">Nucleus</location>
    </subcellularLocation>
</comment>
<evidence type="ECO:0000313" key="7">
    <source>
        <dbReference type="EMBL" id="CAG8971817.1"/>
    </source>
</evidence>
<dbReference type="GO" id="GO:0000228">
    <property type="term" value="C:nuclear chromosome"/>
    <property type="evidence" value="ECO:0007669"/>
    <property type="project" value="InterPro"/>
</dbReference>
<comment type="similarity">
    <text evidence="2">Belongs to the SNF5 family.</text>
</comment>
<dbReference type="Pfam" id="PF04855">
    <property type="entry name" value="SNF5"/>
    <property type="match status" value="1"/>
</dbReference>
<dbReference type="GO" id="GO:0006338">
    <property type="term" value="P:chromatin remodeling"/>
    <property type="evidence" value="ECO:0007669"/>
    <property type="project" value="InterPro"/>
</dbReference>
<feature type="region of interest" description="Disordered" evidence="6">
    <location>
        <begin position="1"/>
        <end position="28"/>
    </location>
</feature>
<feature type="compositionally biased region" description="Low complexity" evidence="6">
    <location>
        <begin position="7"/>
        <end position="26"/>
    </location>
</feature>
<proteinExistence type="inferred from homology"/>
<dbReference type="OrthoDB" id="515064at2759"/>
<keyword evidence="3" id="KW-0805">Transcription regulation</keyword>
<dbReference type="EMBL" id="CAJVRM010000028">
    <property type="protein sequence ID" value="CAG8971817.1"/>
    <property type="molecule type" value="Genomic_DNA"/>
</dbReference>
<evidence type="ECO:0008006" key="9">
    <source>
        <dbReference type="Google" id="ProtNLM"/>
    </source>
</evidence>
<accession>A0A9N9LFS6</accession>
<feature type="compositionally biased region" description="Basic and acidic residues" evidence="6">
    <location>
        <begin position="483"/>
        <end position="505"/>
    </location>
</feature>
<name>A0A9N9LFS6_9HELO</name>
<keyword evidence="8" id="KW-1185">Reference proteome</keyword>
<feature type="region of interest" description="Disordered" evidence="6">
    <location>
        <begin position="408"/>
        <end position="506"/>
    </location>
</feature>
<evidence type="ECO:0000256" key="3">
    <source>
        <dbReference type="ARBA" id="ARBA00023015"/>
    </source>
</evidence>